<dbReference type="SMART" id="SM00249">
    <property type="entry name" value="PHD"/>
    <property type="match status" value="1"/>
</dbReference>
<gene>
    <name evidence="6" type="ORF">FSP39_022259</name>
</gene>
<name>A0AA88XJX9_PINIB</name>
<dbReference type="SUPFAM" id="SSF57903">
    <property type="entry name" value="FYVE/PHD zinc finger"/>
    <property type="match status" value="1"/>
</dbReference>
<proteinExistence type="predicted"/>
<dbReference type="Pfam" id="PF00628">
    <property type="entry name" value="PHD"/>
    <property type="match status" value="1"/>
</dbReference>
<organism evidence="6 7">
    <name type="scientific">Pinctada imbricata</name>
    <name type="common">Atlantic pearl-oyster</name>
    <name type="synonym">Pinctada martensii</name>
    <dbReference type="NCBI Taxonomy" id="66713"/>
    <lineage>
        <taxon>Eukaryota</taxon>
        <taxon>Metazoa</taxon>
        <taxon>Spiralia</taxon>
        <taxon>Lophotrochozoa</taxon>
        <taxon>Mollusca</taxon>
        <taxon>Bivalvia</taxon>
        <taxon>Autobranchia</taxon>
        <taxon>Pteriomorphia</taxon>
        <taxon>Pterioida</taxon>
        <taxon>Pterioidea</taxon>
        <taxon>Pteriidae</taxon>
        <taxon>Pinctada</taxon>
    </lineage>
</organism>
<dbReference type="GO" id="GO:0008270">
    <property type="term" value="F:zinc ion binding"/>
    <property type="evidence" value="ECO:0007669"/>
    <property type="project" value="UniProtKB-KW"/>
</dbReference>
<keyword evidence="1" id="KW-0479">Metal-binding</keyword>
<keyword evidence="2 4" id="KW-0863">Zinc-finger</keyword>
<sequence>MLSWIVPNSMVDVAVATECQLNIDSIKLTKDIPYKIFDENVNIERIKKYFTKDAWKYLKDLLREKKESECWVCSVCTEDLDACESLGCDRCLEWQHMKCAGLKMPPKMLYWFCKTCKSNV</sequence>
<dbReference type="PROSITE" id="PS01359">
    <property type="entry name" value="ZF_PHD_1"/>
    <property type="match status" value="1"/>
</dbReference>
<dbReference type="InterPro" id="IPR011011">
    <property type="entry name" value="Znf_FYVE_PHD"/>
</dbReference>
<keyword evidence="3" id="KW-0862">Zinc</keyword>
<evidence type="ECO:0000256" key="3">
    <source>
        <dbReference type="ARBA" id="ARBA00022833"/>
    </source>
</evidence>
<dbReference type="InterPro" id="IPR013083">
    <property type="entry name" value="Znf_RING/FYVE/PHD"/>
</dbReference>
<dbReference type="Gene3D" id="3.30.40.10">
    <property type="entry name" value="Zinc/RING finger domain, C3HC4 (zinc finger)"/>
    <property type="match status" value="1"/>
</dbReference>
<accession>A0AA88XJX9</accession>
<evidence type="ECO:0000256" key="1">
    <source>
        <dbReference type="ARBA" id="ARBA00022723"/>
    </source>
</evidence>
<evidence type="ECO:0000256" key="2">
    <source>
        <dbReference type="ARBA" id="ARBA00022771"/>
    </source>
</evidence>
<dbReference type="InterPro" id="IPR001965">
    <property type="entry name" value="Znf_PHD"/>
</dbReference>
<evidence type="ECO:0000313" key="6">
    <source>
        <dbReference type="EMBL" id="KAK3086706.1"/>
    </source>
</evidence>
<evidence type="ECO:0000313" key="7">
    <source>
        <dbReference type="Proteomes" id="UP001186944"/>
    </source>
</evidence>
<dbReference type="InterPro" id="IPR019787">
    <property type="entry name" value="Znf_PHD-finger"/>
</dbReference>
<dbReference type="EMBL" id="VSWD01000012">
    <property type="protein sequence ID" value="KAK3086706.1"/>
    <property type="molecule type" value="Genomic_DNA"/>
</dbReference>
<keyword evidence="7" id="KW-1185">Reference proteome</keyword>
<dbReference type="AlphaFoldDB" id="A0AA88XJX9"/>
<dbReference type="PROSITE" id="PS50016">
    <property type="entry name" value="ZF_PHD_2"/>
    <property type="match status" value="1"/>
</dbReference>
<dbReference type="InterPro" id="IPR019786">
    <property type="entry name" value="Zinc_finger_PHD-type_CS"/>
</dbReference>
<evidence type="ECO:0000259" key="5">
    <source>
        <dbReference type="PROSITE" id="PS50016"/>
    </source>
</evidence>
<reference evidence="6" key="1">
    <citation type="submission" date="2019-08" db="EMBL/GenBank/DDBJ databases">
        <title>The improved chromosome-level genome for the pearl oyster Pinctada fucata martensii using PacBio sequencing and Hi-C.</title>
        <authorList>
            <person name="Zheng Z."/>
        </authorList>
    </citation>
    <scope>NUCLEOTIDE SEQUENCE</scope>
    <source>
        <strain evidence="6">ZZ-2019</strain>
        <tissue evidence="6">Adductor muscle</tissue>
    </source>
</reference>
<dbReference type="Proteomes" id="UP001186944">
    <property type="component" value="Unassembled WGS sequence"/>
</dbReference>
<feature type="domain" description="PHD-type" evidence="5">
    <location>
        <begin position="70"/>
        <end position="119"/>
    </location>
</feature>
<comment type="caution">
    <text evidence="6">The sequence shown here is derived from an EMBL/GenBank/DDBJ whole genome shotgun (WGS) entry which is preliminary data.</text>
</comment>
<evidence type="ECO:0000256" key="4">
    <source>
        <dbReference type="PROSITE-ProRule" id="PRU00146"/>
    </source>
</evidence>
<protein>
    <recommendedName>
        <fullName evidence="5">PHD-type domain-containing protein</fullName>
    </recommendedName>
</protein>